<organism evidence="4 5">
    <name type="scientific">Elizabethkingia meningoseptica</name>
    <name type="common">Chryseobacterium meningosepticum</name>
    <dbReference type="NCBI Taxonomy" id="238"/>
    <lineage>
        <taxon>Bacteria</taxon>
        <taxon>Pseudomonadati</taxon>
        <taxon>Bacteroidota</taxon>
        <taxon>Flavobacteriia</taxon>
        <taxon>Flavobacteriales</taxon>
        <taxon>Weeksellaceae</taxon>
        <taxon>Elizabethkingia</taxon>
    </lineage>
</organism>
<dbReference type="AlphaFoldDB" id="A0A1T3F7Z1"/>
<keyword evidence="1" id="KW-0732">Signal</keyword>
<dbReference type="EMBL" id="MPOG01000007">
    <property type="protein sequence ID" value="OOH96636.1"/>
    <property type="molecule type" value="Genomic_DNA"/>
</dbReference>
<dbReference type="InterPro" id="IPR005151">
    <property type="entry name" value="Tail-specific_protease"/>
</dbReference>
<feature type="domain" description="Tail specific protease" evidence="2">
    <location>
        <begin position="220"/>
        <end position="377"/>
    </location>
</feature>
<dbReference type="OrthoDB" id="9812068at2"/>
<reference evidence="4 5" key="1">
    <citation type="submission" date="2016-11" db="EMBL/GenBank/DDBJ databases">
        <title>Genome sequence and comparative genomic analysis of clinical strain Elizabethkingia meningoseptica 61421 PRCM.</title>
        <authorList>
            <person name="Wang M."/>
            <person name="Hu S."/>
            <person name="Cao L."/>
            <person name="Jiang T."/>
            <person name="Zhou Y."/>
            <person name="Ming D."/>
        </authorList>
    </citation>
    <scope>NUCLEOTIDE SEQUENCE [LARGE SCALE GENOMIC DNA]</scope>
    <source>
        <strain evidence="4 5">61421 PRCM</strain>
    </source>
</reference>
<name>A0A1T3F7Z1_ELIME</name>
<dbReference type="GO" id="GO:0008236">
    <property type="term" value="F:serine-type peptidase activity"/>
    <property type="evidence" value="ECO:0007669"/>
    <property type="project" value="InterPro"/>
</dbReference>
<comment type="caution">
    <text evidence="4">The sequence shown here is derived from an EMBL/GenBank/DDBJ whole genome shotgun (WGS) entry which is preliminary data.</text>
</comment>
<evidence type="ECO:0000313" key="4">
    <source>
        <dbReference type="EMBL" id="OOH96636.1"/>
    </source>
</evidence>
<dbReference type="InterPro" id="IPR028204">
    <property type="entry name" value="Tricorn_C1"/>
</dbReference>
<evidence type="ECO:0000313" key="5">
    <source>
        <dbReference type="Proteomes" id="UP000188947"/>
    </source>
</evidence>
<dbReference type="Gene3D" id="3.90.226.10">
    <property type="entry name" value="2-enoyl-CoA Hydratase, Chain A, domain 1"/>
    <property type="match status" value="1"/>
</dbReference>
<dbReference type="PANTHER" id="PTHR11261">
    <property type="entry name" value="INTERPHOTORECEPTOR RETINOID-BINDING PROTEIN"/>
    <property type="match status" value="1"/>
</dbReference>
<dbReference type="Pfam" id="PF14684">
    <property type="entry name" value="Tricorn_C1"/>
    <property type="match status" value="1"/>
</dbReference>
<evidence type="ECO:0000259" key="3">
    <source>
        <dbReference type="Pfam" id="PF14684"/>
    </source>
</evidence>
<proteinExistence type="predicted"/>
<dbReference type="InterPro" id="IPR029045">
    <property type="entry name" value="ClpP/crotonase-like_dom_sf"/>
</dbReference>
<feature type="chain" id="PRO_5030034613" evidence="1">
    <location>
        <begin position="25"/>
        <end position="401"/>
    </location>
</feature>
<feature type="domain" description="Tricorn protease C1" evidence="3">
    <location>
        <begin position="26"/>
        <end position="81"/>
    </location>
</feature>
<dbReference type="PANTHER" id="PTHR11261:SF3">
    <property type="entry name" value="RETINOL-BINDING PROTEIN 3"/>
    <property type="match status" value="1"/>
</dbReference>
<gene>
    <name evidence="4" type="ORF">BMF97_05005</name>
</gene>
<sequence>MIKNYITNLTLFAVILFSGNMASAQTKYEKDFNEFWNDINNNYAYLDQQGINWLKVKEIYAPEFTAVRSNQEFVKLLENVLNELYNGHCSLNTNLDSSNRLVPSGQDLYVEKIQDKYIITDVRKGFGADVSGLKIGMQITQFNGKNIDEQLNKFLPKFTTQPTAKMYQYALDMLFAGTHDTKRAITVSDGGTLKTFHPESFNSGGNNAPLLLSKIVNKNTVYIRINNSLGNNDLIAEFDKTLDGMLGYKTLILDLTETPGGGNTTVARAIMGRFTDKLLPYQIHEFDEKKYQTKRHWVEYVTPRGNTYKGNLYVLAGHWTGSMGEGMTIGLDGMKRAKIIGTKMAGLLGAISNFQMSETKIGFQFPTERLYHINGTPRESFLPGILTKNIEETIKKVRDIK</sequence>
<feature type="signal peptide" evidence="1">
    <location>
        <begin position="1"/>
        <end position="24"/>
    </location>
</feature>
<protein>
    <submittedName>
        <fullName evidence="4">Peptidase</fullName>
    </submittedName>
</protein>
<dbReference type="RefSeq" id="WP_070904644.1">
    <property type="nucleotide sequence ID" value="NZ_CP016378.1"/>
</dbReference>
<dbReference type="SUPFAM" id="SSF52096">
    <property type="entry name" value="ClpP/crotonase"/>
    <property type="match status" value="1"/>
</dbReference>
<dbReference type="Proteomes" id="UP000188947">
    <property type="component" value="Unassembled WGS sequence"/>
</dbReference>
<dbReference type="Pfam" id="PF03572">
    <property type="entry name" value="Peptidase_S41"/>
    <property type="match status" value="1"/>
</dbReference>
<evidence type="ECO:0000259" key="2">
    <source>
        <dbReference type="Pfam" id="PF03572"/>
    </source>
</evidence>
<dbReference type="STRING" id="238.BBD35_17105"/>
<evidence type="ECO:0000256" key="1">
    <source>
        <dbReference type="SAM" id="SignalP"/>
    </source>
</evidence>
<dbReference type="Gene3D" id="3.30.750.44">
    <property type="match status" value="1"/>
</dbReference>
<dbReference type="eggNOG" id="COG0793">
    <property type="taxonomic scope" value="Bacteria"/>
</dbReference>
<keyword evidence="5" id="KW-1185">Reference proteome</keyword>
<accession>A0A1T3F7Z1</accession>
<dbReference type="GO" id="GO:0006508">
    <property type="term" value="P:proteolysis"/>
    <property type="evidence" value="ECO:0007669"/>
    <property type="project" value="InterPro"/>
</dbReference>